<dbReference type="AlphaFoldDB" id="A0A543FDV5"/>
<feature type="transmembrane region" description="Helical" evidence="1">
    <location>
        <begin position="12"/>
        <end position="35"/>
    </location>
</feature>
<feature type="transmembrane region" description="Helical" evidence="1">
    <location>
        <begin position="74"/>
        <end position="94"/>
    </location>
</feature>
<proteinExistence type="predicted"/>
<feature type="transmembrane region" description="Helical" evidence="1">
    <location>
        <begin position="47"/>
        <end position="67"/>
    </location>
</feature>
<organism evidence="2 3">
    <name type="scientific">Nocardia bhagyanarayanae</name>
    <dbReference type="NCBI Taxonomy" id="1215925"/>
    <lineage>
        <taxon>Bacteria</taxon>
        <taxon>Bacillati</taxon>
        <taxon>Actinomycetota</taxon>
        <taxon>Actinomycetes</taxon>
        <taxon>Mycobacteriales</taxon>
        <taxon>Nocardiaceae</taxon>
        <taxon>Nocardia</taxon>
    </lineage>
</organism>
<feature type="transmembrane region" description="Helical" evidence="1">
    <location>
        <begin position="114"/>
        <end position="136"/>
    </location>
</feature>
<keyword evidence="1" id="KW-0812">Transmembrane</keyword>
<evidence type="ECO:0000313" key="3">
    <source>
        <dbReference type="Proteomes" id="UP000316331"/>
    </source>
</evidence>
<gene>
    <name evidence="2" type="ORF">FB390_3746</name>
</gene>
<evidence type="ECO:0000256" key="1">
    <source>
        <dbReference type="SAM" id="Phobius"/>
    </source>
</evidence>
<evidence type="ECO:0000313" key="2">
    <source>
        <dbReference type="EMBL" id="TQM32070.1"/>
    </source>
</evidence>
<comment type="caution">
    <text evidence="2">The sequence shown here is derived from an EMBL/GenBank/DDBJ whole genome shotgun (WGS) entry which is preliminary data.</text>
</comment>
<reference evidence="2 3" key="1">
    <citation type="submission" date="2019-06" db="EMBL/GenBank/DDBJ databases">
        <title>Sequencing the genomes of 1000 actinobacteria strains.</title>
        <authorList>
            <person name="Klenk H.-P."/>
        </authorList>
    </citation>
    <scope>NUCLEOTIDE SEQUENCE [LARGE SCALE GENOMIC DNA]</scope>
    <source>
        <strain evidence="2 3">DSM 103495</strain>
    </source>
</reference>
<keyword evidence="3" id="KW-1185">Reference proteome</keyword>
<sequence length="185" mass="19291">MKSVEVGARTLAGLGSCVAAILVLLYGVVMLIAGMPDEEVPAGQNGVFSSKAIIVGAAAIALFVGAITARAAMIIGGCLLFIVDFVLLLAWDSMLHDQPANSLSEGESAHPSEIVLTVLVLWVVFPVLTMLIAIVWSAGRSKAGLIGQSPSRLEGMVANARLDQNMKAGSGVADAPRNQLEPPWW</sequence>
<protein>
    <submittedName>
        <fullName evidence="2">Uncharacterized protein</fullName>
    </submittedName>
</protein>
<accession>A0A543FDV5</accession>
<keyword evidence="1" id="KW-1133">Transmembrane helix</keyword>
<keyword evidence="1" id="KW-0472">Membrane</keyword>
<dbReference type="EMBL" id="VFPG01000001">
    <property type="protein sequence ID" value="TQM32070.1"/>
    <property type="molecule type" value="Genomic_DNA"/>
</dbReference>
<name>A0A543FDV5_9NOCA</name>
<dbReference type="Proteomes" id="UP000316331">
    <property type="component" value="Unassembled WGS sequence"/>
</dbReference>